<dbReference type="FunFam" id="1.10.472.10:FF:000001">
    <property type="entry name" value="G2/mitotic-specific cyclin"/>
    <property type="match status" value="1"/>
</dbReference>
<dbReference type="AlphaFoldDB" id="A0A8H3BNR6"/>
<dbReference type="InterPro" id="IPR013763">
    <property type="entry name" value="Cyclin-like_dom"/>
</dbReference>
<accession>A0A8H3BNR6</accession>
<dbReference type="PROSITE" id="PS00292">
    <property type="entry name" value="CYCLINS"/>
    <property type="match status" value="1"/>
</dbReference>
<feature type="domain" description="Cyclin C-terminal" evidence="8">
    <location>
        <begin position="370"/>
        <end position="484"/>
    </location>
</feature>
<feature type="region of interest" description="Disordered" evidence="6">
    <location>
        <begin position="116"/>
        <end position="138"/>
    </location>
</feature>
<feature type="region of interest" description="Disordered" evidence="6">
    <location>
        <begin position="1"/>
        <end position="46"/>
    </location>
</feature>
<evidence type="ECO:0000256" key="1">
    <source>
        <dbReference type="ARBA" id="ARBA00006955"/>
    </source>
</evidence>
<keyword evidence="2" id="KW-0132">Cell division</keyword>
<evidence type="ECO:0000256" key="3">
    <source>
        <dbReference type="ARBA" id="ARBA00023127"/>
    </source>
</evidence>
<reference evidence="9" key="1">
    <citation type="submission" date="2021-01" db="EMBL/GenBank/DDBJ databases">
        <authorList>
            <person name="Kaushik A."/>
        </authorList>
    </citation>
    <scope>NUCLEOTIDE SEQUENCE</scope>
    <source>
        <strain evidence="9">AG4-R118</strain>
    </source>
</reference>
<sequence length="501" mass="56251">MAQNLRSRHATRLAASAQNGPARSKLAGPDENANRFTGNNGGKAVLGAQNTGAQRRVALNDLSNNAKKVNTGKAAAVGKVTVSVNPAPQRVPLQQKGARQVGVPASNSAPVLAQRVTRSASHNENERPAIAPLPKRGPLRKAQADAIIPPPVDQDMEIEQPITVDTEIEVAPVESVPSPVAEDSYDEEDSMEADEYDPEDWLYLSPDRLARSEAQVNAIRDTFKDEVDEWDTTMVSEYADEIFAYMESMEAQCMPNPDYISGQTEIEWSMRTTLVDWLMQVHMRYHMLPETLWIAINIVDRFLSKRVVSLVKLQLVGVTAMFIAAKYEEILAPSVDEFVFMTERGYERDEILKGERIILSTIDFNVSSYCSPYSWCRRISKADDYDIQTRTLSKFLMEMTLLDHRFLRARPSLIAAIGMYSARKMLGGDWSEPFVFYSGFAEEQLRAGHELILERLADPAFESLYVCRKYANKKFLKASVYARDWAKANYQPEPETDMATA</sequence>
<gene>
    <name evidence="9" type="ORF">RDB_LOCUS89601</name>
</gene>
<protein>
    <recommendedName>
        <fullName evidence="11">Cyclin N-terminal domain-containing protein</fullName>
    </recommendedName>
</protein>
<dbReference type="InterPro" id="IPR046965">
    <property type="entry name" value="Cyclin_A/B-like"/>
</dbReference>
<evidence type="ECO:0008006" key="11">
    <source>
        <dbReference type="Google" id="ProtNLM"/>
    </source>
</evidence>
<dbReference type="InterPro" id="IPR039361">
    <property type="entry name" value="Cyclin"/>
</dbReference>
<dbReference type="FunFam" id="1.10.472.10:FF:000005">
    <property type="entry name" value="G2/mitotic-specific cyclin B"/>
    <property type="match status" value="1"/>
</dbReference>
<dbReference type="Proteomes" id="UP000663888">
    <property type="component" value="Unassembled WGS sequence"/>
</dbReference>
<evidence type="ECO:0000313" key="10">
    <source>
        <dbReference type="Proteomes" id="UP000663888"/>
    </source>
</evidence>
<evidence type="ECO:0000259" key="8">
    <source>
        <dbReference type="SMART" id="SM01332"/>
    </source>
</evidence>
<evidence type="ECO:0000256" key="2">
    <source>
        <dbReference type="ARBA" id="ARBA00022618"/>
    </source>
</evidence>
<dbReference type="Pfam" id="PF00134">
    <property type="entry name" value="Cyclin_N"/>
    <property type="match status" value="1"/>
</dbReference>
<feature type="compositionally biased region" description="Basic residues" evidence="6">
    <location>
        <begin position="1"/>
        <end position="11"/>
    </location>
</feature>
<keyword evidence="3 5" id="KW-0195">Cyclin</keyword>
<feature type="domain" description="Cyclin-like" evidence="7">
    <location>
        <begin position="374"/>
        <end position="454"/>
    </location>
</feature>
<dbReference type="InterPro" id="IPR004367">
    <property type="entry name" value="Cyclin_C-dom"/>
</dbReference>
<dbReference type="CDD" id="cd20512">
    <property type="entry name" value="CYCLIN_CLBs_yeast_rpt2"/>
    <property type="match status" value="1"/>
</dbReference>
<comment type="similarity">
    <text evidence="1">Belongs to the cyclin family. Cyclin AB subfamily.</text>
</comment>
<comment type="caution">
    <text evidence="9">The sequence shown here is derived from an EMBL/GenBank/DDBJ whole genome shotgun (WGS) entry which is preliminary data.</text>
</comment>
<dbReference type="GO" id="GO:0051301">
    <property type="term" value="P:cell division"/>
    <property type="evidence" value="ECO:0007669"/>
    <property type="project" value="UniProtKB-KW"/>
</dbReference>
<dbReference type="InterPro" id="IPR048258">
    <property type="entry name" value="Cyclins_cyclin-box"/>
</dbReference>
<proteinExistence type="inferred from homology"/>
<feature type="compositionally biased region" description="Acidic residues" evidence="6">
    <location>
        <begin position="183"/>
        <end position="195"/>
    </location>
</feature>
<feature type="region of interest" description="Disordered" evidence="6">
    <location>
        <begin position="176"/>
        <end position="195"/>
    </location>
</feature>
<dbReference type="Pfam" id="PF02984">
    <property type="entry name" value="Cyclin_C"/>
    <property type="match status" value="1"/>
</dbReference>
<keyword evidence="4" id="KW-0131">Cell cycle</keyword>
<dbReference type="GO" id="GO:0016538">
    <property type="term" value="F:cyclin-dependent protein serine/threonine kinase regulator activity"/>
    <property type="evidence" value="ECO:0007669"/>
    <property type="project" value="InterPro"/>
</dbReference>
<dbReference type="PANTHER" id="PTHR10177">
    <property type="entry name" value="CYCLINS"/>
    <property type="match status" value="1"/>
</dbReference>
<name>A0A8H3BNR6_9AGAM</name>
<evidence type="ECO:0000256" key="6">
    <source>
        <dbReference type="SAM" id="MobiDB-lite"/>
    </source>
</evidence>
<feature type="domain" description="Cyclin-like" evidence="7">
    <location>
        <begin position="276"/>
        <end position="360"/>
    </location>
</feature>
<dbReference type="SUPFAM" id="SSF47954">
    <property type="entry name" value="Cyclin-like"/>
    <property type="match status" value="2"/>
</dbReference>
<dbReference type="Gene3D" id="1.10.472.10">
    <property type="entry name" value="Cyclin-like"/>
    <property type="match status" value="2"/>
</dbReference>
<dbReference type="EMBL" id="CAJMWX010001052">
    <property type="protein sequence ID" value="CAE6461374.1"/>
    <property type="molecule type" value="Genomic_DNA"/>
</dbReference>
<dbReference type="InterPro" id="IPR006671">
    <property type="entry name" value="Cyclin_N"/>
</dbReference>
<dbReference type="GO" id="GO:0044772">
    <property type="term" value="P:mitotic cell cycle phase transition"/>
    <property type="evidence" value="ECO:0007669"/>
    <property type="project" value="InterPro"/>
</dbReference>
<evidence type="ECO:0000256" key="4">
    <source>
        <dbReference type="ARBA" id="ARBA00023306"/>
    </source>
</evidence>
<dbReference type="InterPro" id="IPR036915">
    <property type="entry name" value="Cyclin-like_sf"/>
</dbReference>
<evidence type="ECO:0000256" key="5">
    <source>
        <dbReference type="RuleBase" id="RU000383"/>
    </source>
</evidence>
<evidence type="ECO:0000259" key="7">
    <source>
        <dbReference type="SMART" id="SM00385"/>
    </source>
</evidence>
<organism evidence="9 10">
    <name type="scientific">Rhizoctonia solani</name>
    <dbReference type="NCBI Taxonomy" id="456999"/>
    <lineage>
        <taxon>Eukaryota</taxon>
        <taxon>Fungi</taxon>
        <taxon>Dikarya</taxon>
        <taxon>Basidiomycota</taxon>
        <taxon>Agaricomycotina</taxon>
        <taxon>Agaricomycetes</taxon>
        <taxon>Cantharellales</taxon>
        <taxon>Ceratobasidiaceae</taxon>
        <taxon>Rhizoctonia</taxon>
    </lineage>
</organism>
<dbReference type="PIRSF" id="PIRSF001771">
    <property type="entry name" value="Cyclin_A_B_D_E"/>
    <property type="match status" value="1"/>
</dbReference>
<dbReference type="SMART" id="SM00385">
    <property type="entry name" value="CYCLIN"/>
    <property type="match status" value="2"/>
</dbReference>
<dbReference type="SMART" id="SM01332">
    <property type="entry name" value="Cyclin_C"/>
    <property type="match status" value="1"/>
</dbReference>
<evidence type="ECO:0000313" key="9">
    <source>
        <dbReference type="EMBL" id="CAE6461374.1"/>
    </source>
</evidence>